<dbReference type="Gene3D" id="3.90.70.10">
    <property type="entry name" value="Cysteine proteinases"/>
    <property type="match status" value="1"/>
</dbReference>
<dbReference type="InterPro" id="IPR005074">
    <property type="entry name" value="Peptidase_C39"/>
</dbReference>
<dbReference type="GO" id="GO:0008233">
    <property type="term" value="F:peptidase activity"/>
    <property type="evidence" value="ECO:0007669"/>
    <property type="project" value="InterPro"/>
</dbReference>
<proteinExistence type="predicted"/>
<dbReference type="AlphaFoldDB" id="V5Z9U1"/>
<accession>V5Z9U1</accession>
<dbReference type="PROSITE" id="PS50990">
    <property type="entry name" value="PEPTIDASE_C39"/>
    <property type="match status" value="1"/>
</dbReference>
<gene>
    <name evidence="2" type="ORF">EPIR_2438</name>
</gene>
<dbReference type="GO" id="GO:0016020">
    <property type="term" value="C:membrane"/>
    <property type="evidence" value="ECO:0007669"/>
    <property type="project" value="InterPro"/>
</dbReference>
<evidence type="ECO:0000259" key="1">
    <source>
        <dbReference type="PROSITE" id="PS50990"/>
    </source>
</evidence>
<sequence>MLLSISQSYANNTWVEMRFGKVKKQVSDNTCGLASLVYIFSEHYNKEISEDELILTAGVKTEYSFLDLARLAKIFSIKTSGVKITLVQLSRIHSPAVLYLNRFGKDHFVVFNGIDKGIVQLYDPAWGMINYTVNQFYRHWADVDGYGKVLIFLDHRQVKINDDLIFEKKIPEF</sequence>
<dbReference type="GO" id="GO:0006508">
    <property type="term" value="P:proteolysis"/>
    <property type="evidence" value="ECO:0007669"/>
    <property type="project" value="InterPro"/>
</dbReference>
<dbReference type="Proteomes" id="UP000018217">
    <property type="component" value="Unassembled WGS sequence"/>
</dbReference>
<evidence type="ECO:0000313" key="3">
    <source>
        <dbReference type="Proteomes" id="UP000018217"/>
    </source>
</evidence>
<name>V5Z9U1_9GAMM</name>
<dbReference type="GO" id="GO:0005524">
    <property type="term" value="F:ATP binding"/>
    <property type="evidence" value="ECO:0007669"/>
    <property type="project" value="InterPro"/>
</dbReference>
<dbReference type="Pfam" id="PF03412">
    <property type="entry name" value="Peptidase_C39"/>
    <property type="match status" value="1"/>
</dbReference>
<reference evidence="2 3" key="1">
    <citation type="journal article" date="2013" name="Syst. Appl. Microbiol.">
        <title>Phylogenetic position and virulence apparatus of the pear flower necrosis pathogen Erwinia piriflorinigrans CFBP 5888T as assessed by comparative genomics.</title>
        <authorList>
            <person name="Smits T.H."/>
            <person name="Rezzonico F."/>
            <person name="Lopez M.M."/>
            <person name="Blom J."/>
            <person name="Goesmann A."/>
            <person name="Frey J.E."/>
            <person name="Duffy B."/>
        </authorList>
    </citation>
    <scope>NUCLEOTIDE SEQUENCE [LARGE SCALE GENOMIC DNA]</scope>
    <source>
        <strain evidence="3">CFBP5888</strain>
    </source>
</reference>
<dbReference type="STRING" id="1161919.EPIR_2438"/>
<comment type="caution">
    <text evidence="2">The sequence shown here is derived from an EMBL/GenBank/DDBJ whole genome shotgun (WGS) entry which is preliminary data.</text>
</comment>
<protein>
    <recommendedName>
        <fullName evidence="1">Peptidase C39 domain-containing protein</fullName>
    </recommendedName>
</protein>
<evidence type="ECO:0000313" key="2">
    <source>
        <dbReference type="EMBL" id="CCG87801.1"/>
    </source>
</evidence>
<feature type="domain" description="Peptidase C39" evidence="1">
    <location>
        <begin position="25"/>
        <end position="147"/>
    </location>
</feature>
<keyword evidence="3" id="KW-1185">Reference proteome</keyword>
<organism evidence="2 3">
    <name type="scientific">Erwinia piriflorinigrans CFBP 5888</name>
    <dbReference type="NCBI Taxonomy" id="1161919"/>
    <lineage>
        <taxon>Bacteria</taxon>
        <taxon>Pseudomonadati</taxon>
        <taxon>Pseudomonadota</taxon>
        <taxon>Gammaproteobacteria</taxon>
        <taxon>Enterobacterales</taxon>
        <taxon>Erwiniaceae</taxon>
        <taxon>Erwinia</taxon>
    </lineage>
</organism>
<dbReference type="EMBL" id="CAHS01000015">
    <property type="protein sequence ID" value="CCG87801.1"/>
    <property type="molecule type" value="Genomic_DNA"/>
</dbReference>